<dbReference type="GO" id="GO:0051707">
    <property type="term" value="P:response to other organism"/>
    <property type="evidence" value="ECO:0007669"/>
    <property type="project" value="UniProtKB-ARBA"/>
</dbReference>
<dbReference type="InterPro" id="IPR001611">
    <property type="entry name" value="Leu-rich_rpt"/>
</dbReference>
<dbReference type="EMBL" id="PKPP01011199">
    <property type="protein sequence ID" value="PWA44581.1"/>
    <property type="molecule type" value="Genomic_DNA"/>
</dbReference>
<accession>A0A2U1L6J9</accession>
<dbReference type="OrthoDB" id="1668230at2759"/>
<organism evidence="3 4">
    <name type="scientific">Artemisia annua</name>
    <name type="common">Sweet wormwood</name>
    <dbReference type="NCBI Taxonomy" id="35608"/>
    <lineage>
        <taxon>Eukaryota</taxon>
        <taxon>Viridiplantae</taxon>
        <taxon>Streptophyta</taxon>
        <taxon>Embryophyta</taxon>
        <taxon>Tracheophyta</taxon>
        <taxon>Spermatophyta</taxon>
        <taxon>Magnoliopsida</taxon>
        <taxon>eudicotyledons</taxon>
        <taxon>Gunneridae</taxon>
        <taxon>Pentapetalae</taxon>
        <taxon>asterids</taxon>
        <taxon>campanulids</taxon>
        <taxon>Asterales</taxon>
        <taxon>Asteraceae</taxon>
        <taxon>Asteroideae</taxon>
        <taxon>Anthemideae</taxon>
        <taxon>Artemisiinae</taxon>
        <taxon>Artemisia</taxon>
    </lineage>
</organism>
<dbReference type="PROSITE" id="PS51450">
    <property type="entry name" value="LRR"/>
    <property type="match status" value="2"/>
</dbReference>
<dbReference type="InterPro" id="IPR050715">
    <property type="entry name" value="LRR-SigEffector_domain"/>
</dbReference>
<keyword evidence="1" id="KW-0433">Leucine-rich repeat</keyword>
<keyword evidence="2" id="KW-0677">Repeat</keyword>
<dbReference type="FunFam" id="3.80.10.10:FF:000610">
    <property type="entry name" value="Plant intracellular Ras-group-related LRR protein 9"/>
    <property type="match status" value="1"/>
</dbReference>
<proteinExistence type="predicted"/>
<dbReference type="SMART" id="SM00369">
    <property type="entry name" value="LRR_TYP"/>
    <property type="match status" value="5"/>
</dbReference>
<comment type="caution">
    <text evidence="3">The sequence shown here is derived from an EMBL/GenBank/DDBJ whole genome shotgun (WGS) entry which is preliminary data.</text>
</comment>
<dbReference type="PANTHER" id="PTHR45752:SF118">
    <property type="entry name" value="LEUCINE-RICH REPEAT DOMAIN SUPERFAMILY"/>
    <property type="match status" value="1"/>
</dbReference>
<dbReference type="InterPro" id="IPR032675">
    <property type="entry name" value="LRR_dom_sf"/>
</dbReference>
<reference evidence="3 4" key="1">
    <citation type="journal article" date="2018" name="Mol. Plant">
        <title>The genome of Artemisia annua provides insight into the evolution of Asteraceae family and artemisinin biosynthesis.</title>
        <authorList>
            <person name="Shen Q."/>
            <person name="Zhang L."/>
            <person name="Liao Z."/>
            <person name="Wang S."/>
            <person name="Yan T."/>
            <person name="Shi P."/>
            <person name="Liu M."/>
            <person name="Fu X."/>
            <person name="Pan Q."/>
            <person name="Wang Y."/>
            <person name="Lv Z."/>
            <person name="Lu X."/>
            <person name="Zhang F."/>
            <person name="Jiang W."/>
            <person name="Ma Y."/>
            <person name="Chen M."/>
            <person name="Hao X."/>
            <person name="Li L."/>
            <person name="Tang Y."/>
            <person name="Lv G."/>
            <person name="Zhou Y."/>
            <person name="Sun X."/>
            <person name="Brodelius P.E."/>
            <person name="Rose J.K.C."/>
            <person name="Tang K."/>
        </authorList>
    </citation>
    <scope>NUCLEOTIDE SEQUENCE [LARGE SCALE GENOMIC DNA]</scope>
    <source>
        <strain evidence="4">cv. Huhao1</strain>
        <tissue evidence="3">Leaf</tissue>
    </source>
</reference>
<name>A0A2U1L6J9_ARTAN</name>
<dbReference type="Proteomes" id="UP000245207">
    <property type="component" value="Unassembled WGS sequence"/>
</dbReference>
<evidence type="ECO:0000256" key="1">
    <source>
        <dbReference type="ARBA" id="ARBA00022614"/>
    </source>
</evidence>
<protein>
    <submittedName>
        <fullName evidence="3">Plant intracellular ras group-related LRR 9</fullName>
    </submittedName>
</protein>
<evidence type="ECO:0000313" key="4">
    <source>
        <dbReference type="Proteomes" id="UP000245207"/>
    </source>
</evidence>
<dbReference type="AlphaFoldDB" id="A0A2U1L6J9"/>
<sequence>MDPNPKNFPILSYVMARIPSMKRPTMSDFDIEQPQTTTPRAIRRTCSSLKPEPYFELTERMPHLTDPHLLASMRSAVADVSQTRSLLKTLGDRPDHEAVDIAKSRIKEIDTLLSMQLDEIALSDKIDPDVEKRKKAIEHEKKMHKALISLDQMHESYDKLLYDAEKRLEKIYESVKIVGARRLDSGVGDQGGTVTEEVKEEVVAILTDAMSIGAKSIDLSERRLPFLPEAFGKIRTLIYLNISNNQLEGMHGEQVIPDSIAGLENLEELNASSNVLESLPDSIGCLHKLKILDVSSNKLCSLPDSIAKCRSLIELDAGFNRLTYLPTKIGYELIYLKRLSIPLNKVRNFPTSIGDMKSLQLLDAHFNELRGLPKSIGKLSNLEILNLGSNFSDLTELPDTLGDLISLRELDVSNNQIQALPLTFGRLDKLTKLNIDQNPLVIPPKKVVEQGIGSVKVFMAQRWFDMLVEEEERTRREQEMLAQASWLSRSTSWLAGAVVGAAGTLFVGGERDDPYLDEER</sequence>
<dbReference type="Pfam" id="PF13855">
    <property type="entry name" value="LRR_8"/>
    <property type="match status" value="1"/>
</dbReference>
<dbReference type="InterPro" id="IPR003591">
    <property type="entry name" value="Leu-rich_rpt_typical-subtyp"/>
</dbReference>
<dbReference type="GO" id="GO:0006952">
    <property type="term" value="P:defense response"/>
    <property type="evidence" value="ECO:0007669"/>
    <property type="project" value="UniProtKB-ARBA"/>
</dbReference>
<dbReference type="Pfam" id="PF00560">
    <property type="entry name" value="LRR_1"/>
    <property type="match status" value="2"/>
</dbReference>
<keyword evidence="4" id="KW-1185">Reference proteome</keyword>
<dbReference type="SMART" id="SM00364">
    <property type="entry name" value="LRR_BAC"/>
    <property type="match status" value="6"/>
</dbReference>
<dbReference type="Gene3D" id="3.80.10.10">
    <property type="entry name" value="Ribonuclease Inhibitor"/>
    <property type="match status" value="2"/>
</dbReference>
<dbReference type="PANTHER" id="PTHR45752">
    <property type="entry name" value="LEUCINE-RICH REPEAT-CONTAINING"/>
    <property type="match status" value="1"/>
</dbReference>
<evidence type="ECO:0000313" key="3">
    <source>
        <dbReference type="EMBL" id="PWA44581.1"/>
    </source>
</evidence>
<dbReference type="SUPFAM" id="SSF52058">
    <property type="entry name" value="L domain-like"/>
    <property type="match status" value="1"/>
</dbReference>
<dbReference type="STRING" id="35608.A0A2U1L6J9"/>
<gene>
    <name evidence="3" type="ORF">CTI12_AA525040</name>
</gene>
<evidence type="ECO:0000256" key="2">
    <source>
        <dbReference type="ARBA" id="ARBA00022737"/>
    </source>
</evidence>